<protein>
    <submittedName>
        <fullName evidence="1">Uncharacterized protein</fullName>
    </submittedName>
</protein>
<evidence type="ECO:0000313" key="1">
    <source>
        <dbReference type="EMBL" id="RHY43047.1"/>
    </source>
</evidence>
<sequence>MSTRTRLPMTPTIASIIQEFVRLRRQDRVRTVAKDVALFLRAQRILCFDPESDLSTEAALQSTQRVLAKLSYKRGKKKKSLGIRM</sequence>
<dbReference type="AlphaFoldDB" id="A0A397CGD8"/>
<evidence type="ECO:0000313" key="2">
    <source>
        <dbReference type="Proteomes" id="UP000265716"/>
    </source>
</evidence>
<accession>A0A397CGD8</accession>
<comment type="caution">
    <text evidence="1">The sequence shown here is derived from an EMBL/GenBank/DDBJ whole genome shotgun (WGS) entry which is preliminary data.</text>
</comment>
<gene>
    <name evidence="1" type="ORF">DYB38_013043</name>
</gene>
<name>A0A397CGD8_APHAT</name>
<proteinExistence type="predicted"/>
<feature type="non-terminal residue" evidence="1">
    <location>
        <position position="85"/>
    </location>
</feature>
<reference evidence="1 2" key="1">
    <citation type="submission" date="2018-08" db="EMBL/GenBank/DDBJ databases">
        <title>Aphanomyces genome sequencing and annotation.</title>
        <authorList>
            <person name="Minardi D."/>
            <person name="Oidtmann B."/>
            <person name="Van Der Giezen M."/>
            <person name="Studholme D.J."/>
        </authorList>
    </citation>
    <scope>NUCLEOTIDE SEQUENCE [LARGE SCALE GENOMIC DNA]</scope>
    <source>
        <strain evidence="1 2">SA</strain>
    </source>
</reference>
<dbReference type="Proteomes" id="UP000265716">
    <property type="component" value="Unassembled WGS sequence"/>
</dbReference>
<organism evidence="1 2">
    <name type="scientific">Aphanomyces astaci</name>
    <name type="common">Crayfish plague agent</name>
    <dbReference type="NCBI Taxonomy" id="112090"/>
    <lineage>
        <taxon>Eukaryota</taxon>
        <taxon>Sar</taxon>
        <taxon>Stramenopiles</taxon>
        <taxon>Oomycota</taxon>
        <taxon>Saprolegniomycetes</taxon>
        <taxon>Saprolegniales</taxon>
        <taxon>Verrucalvaceae</taxon>
        <taxon>Aphanomyces</taxon>
    </lineage>
</organism>
<dbReference type="EMBL" id="QUTC01008706">
    <property type="protein sequence ID" value="RHY43047.1"/>
    <property type="molecule type" value="Genomic_DNA"/>
</dbReference>